<name>A0A0D3B9M7_BRAOL</name>
<dbReference type="Proteomes" id="UP000032141">
    <property type="component" value="Chromosome C3"/>
</dbReference>
<keyword evidence="2" id="KW-1185">Reference proteome</keyword>
<organism evidence="1 2">
    <name type="scientific">Brassica oleracea var. oleracea</name>
    <dbReference type="NCBI Taxonomy" id="109376"/>
    <lineage>
        <taxon>Eukaryota</taxon>
        <taxon>Viridiplantae</taxon>
        <taxon>Streptophyta</taxon>
        <taxon>Embryophyta</taxon>
        <taxon>Tracheophyta</taxon>
        <taxon>Spermatophyta</taxon>
        <taxon>Magnoliopsida</taxon>
        <taxon>eudicotyledons</taxon>
        <taxon>Gunneridae</taxon>
        <taxon>Pentapetalae</taxon>
        <taxon>rosids</taxon>
        <taxon>malvids</taxon>
        <taxon>Brassicales</taxon>
        <taxon>Brassicaceae</taxon>
        <taxon>Brassiceae</taxon>
        <taxon>Brassica</taxon>
    </lineage>
</organism>
<evidence type="ECO:0000313" key="1">
    <source>
        <dbReference type="EnsemblPlants" id="Bo3g057420.1"/>
    </source>
</evidence>
<accession>A0A0D3B9M7</accession>
<sequence>MQHFGVELFEDLFSVKAYLLLFQASGRLSWFSSQLSVSSRRCLVAFGRVLKVVMLHKAS</sequence>
<reference evidence="1 2" key="1">
    <citation type="journal article" date="2014" name="Genome Biol.">
        <title>Transcriptome and methylome profiling reveals relics of genome dominance in the mesopolyploid Brassica oleracea.</title>
        <authorList>
            <person name="Parkin I.A."/>
            <person name="Koh C."/>
            <person name="Tang H."/>
            <person name="Robinson S.J."/>
            <person name="Kagale S."/>
            <person name="Clarke W.E."/>
            <person name="Town C.D."/>
            <person name="Nixon J."/>
            <person name="Krishnakumar V."/>
            <person name="Bidwell S.L."/>
            <person name="Denoeud F."/>
            <person name="Belcram H."/>
            <person name="Links M.G."/>
            <person name="Just J."/>
            <person name="Clarke C."/>
            <person name="Bender T."/>
            <person name="Huebert T."/>
            <person name="Mason A.S."/>
            <person name="Pires J.C."/>
            <person name="Barker G."/>
            <person name="Moore J."/>
            <person name="Walley P.G."/>
            <person name="Manoli S."/>
            <person name="Batley J."/>
            <person name="Edwards D."/>
            <person name="Nelson M.N."/>
            <person name="Wang X."/>
            <person name="Paterson A.H."/>
            <person name="King G."/>
            <person name="Bancroft I."/>
            <person name="Chalhoub B."/>
            <person name="Sharpe A.G."/>
        </authorList>
    </citation>
    <scope>NUCLEOTIDE SEQUENCE</scope>
    <source>
        <strain evidence="1 2">cv. TO1000</strain>
    </source>
</reference>
<protein>
    <submittedName>
        <fullName evidence="1">Uncharacterized protein</fullName>
    </submittedName>
</protein>
<dbReference type="AlphaFoldDB" id="A0A0D3B9M7"/>
<reference evidence="1" key="2">
    <citation type="submission" date="2015-03" db="UniProtKB">
        <authorList>
            <consortium name="EnsemblPlants"/>
        </authorList>
    </citation>
    <scope>IDENTIFICATION</scope>
</reference>
<dbReference type="HOGENOM" id="CLU_2964021_0_0_1"/>
<evidence type="ECO:0000313" key="2">
    <source>
        <dbReference type="Proteomes" id="UP000032141"/>
    </source>
</evidence>
<dbReference type="EnsemblPlants" id="Bo3g057420.1">
    <property type="protein sequence ID" value="Bo3g057420.1"/>
    <property type="gene ID" value="Bo3g057420"/>
</dbReference>
<proteinExistence type="predicted"/>
<dbReference type="Gramene" id="Bo3g057420.1">
    <property type="protein sequence ID" value="Bo3g057420.1"/>
    <property type="gene ID" value="Bo3g057420"/>
</dbReference>